<gene>
    <name evidence="1" type="ORF">X474_24260</name>
</gene>
<dbReference type="RefSeq" id="WP_044351977.1">
    <property type="nucleotide sequence ID" value="NZ_AZAC01000056.1"/>
</dbReference>
<dbReference type="SUPFAM" id="SSF117991">
    <property type="entry name" value="YbeD/HP0495-like"/>
    <property type="match status" value="1"/>
</dbReference>
<dbReference type="InterPro" id="IPR007454">
    <property type="entry name" value="UPF0250_YbeD-like"/>
</dbReference>
<evidence type="ECO:0000313" key="1">
    <source>
        <dbReference type="EMBL" id="KIX11550.1"/>
    </source>
</evidence>
<dbReference type="Proteomes" id="UP000032233">
    <property type="component" value="Unassembled WGS sequence"/>
</dbReference>
<protein>
    <recommendedName>
        <fullName evidence="3">DUF493 domain-containing protein</fullName>
    </recommendedName>
</protein>
<evidence type="ECO:0008006" key="3">
    <source>
        <dbReference type="Google" id="ProtNLM"/>
    </source>
</evidence>
<dbReference type="AlphaFoldDB" id="A0A0D2JQ04"/>
<reference evidence="1 2" key="1">
    <citation type="submission" date="2013-11" db="EMBL/GenBank/DDBJ databases">
        <title>Metagenomic analysis of a methanogenic consortium involved in long chain n-alkane degradation.</title>
        <authorList>
            <person name="Davidova I.A."/>
            <person name="Callaghan A.V."/>
            <person name="Wawrik B."/>
            <person name="Pruitt S."/>
            <person name="Marks C."/>
            <person name="Duncan K.E."/>
            <person name="Suflita J.M."/>
        </authorList>
    </citation>
    <scope>NUCLEOTIDE SEQUENCE [LARGE SCALE GENOMIC DNA]</scope>
    <source>
        <strain evidence="1 2">SPR</strain>
    </source>
</reference>
<organism evidence="1 2">
    <name type="scientific">Dethiosulfatarculus sandiegensis</name>
    <dbReference type="NCBI Taxonomy" id="1429043"/>
    <lineage>
        <taxon>Bacteria</taxon>
        <taxon>Pseudomonadati</taxon>
        <taxon>Thermodesulfobacteriota</taxon>
        <taxon>Desulfarculia</taxon>
        <taxon>Desulfarculales</taxon>
        <taxon>Desulfarculaceae</taxon>
        <taxon>Dethiosulfatarculus</taxon>
    </lineage>
</organism>
<sequence length="108" mass="11992">MSKCNCSDPNCTGVHSHDPLKTLEKNHDFPCTYMFKVIGFYREDLKNDVHKAAEKVLGPLDSSFHPTARPSKNNKYLAVTLDVEVKDAQQVLDVYAGLKALKGLLTVA</sequence>
<dbReference type="STRING" id="1429043.X474_24260"/>
<dbReference type="Gene3D" id="3.30.70.260">
    <property type="match status" value="1"/>
</dbReference>
<comment type="caution">
    <text evidence="1">The sequence shown here is derived from an EMBL/GenBank/DDBJ whole genome shotgun (WGS) entry which is preliminary data.</text>
</comment>
<dbReference type="InterPro" id="IPR027471">
    <property type="entry name" value="YbeD-like_sf"/>
</dbReference>
<proteinExistence type="predicted"/>
<accession>A0A0D2JQ04</accession>
<dbReference type="OrthoDB" id="5523904at2"/>
<name>A0A0D2JQ04_9BACT</name>
<dbReference type="InParanoid" id="A0A0D2JQ04"/>
<dbReference type="EMBL" id="AZAC01000056">
    <property type="protein sequence ID" value="KIX11550.1"/>
    <property type="molecule type" value="Genomic_DNA"/>
</dbReference>
<dbReference type="Pfam" id="PF04359">
    <property type="entry name" value="DUF493"/>
    <property type="match status" value="1"/>
</dbReference>
<evidence type="ECO:0000313" key="2">
    <source>
        <dbReference type="Proteomes" id="UP000032233"/>
    </source>
</evidence>
<keyword evidence="2" id="KW-1185">Reference proteome</keyword>